<dbReference type="Proteomes" id="UP000613030">
    <property type="component" value="Unassembled WGS sequence"/>
</dbReference>
<evidence type="ECO:0000313" key="1">
    <source>
        <dbReference type="EMBL" id="MBL0742962.1"/>
    </source>
</evidence>
<dbReference type="RefSeq" id="WP_202011745.1">
    <property type="nucleotide sequence ID" value="NZ_JAERRB010000005.1"/>
</dbReference>
<dbReference type="EMBL" id="JAERRB010000005">
    <property type="protein sequence ID" value="MBL0742962.1"/>
    <property type="molecule type" value="Genomic_DNA"/>
</dbReference>
<gene>
    <name evidence="1" type="ORF">JI741_17165</name>
</gene>
<proteinExistence type="predicted"/>
<comment type="caution">
    <text evidence="1">The sequence shown here is derived from an EMBL/GenBank/DDBJ whole genome shotgun (WGS) entry which is preliminary data.</text>
</comment>
<accession>A0ABS1KUR4</accession>
<organism evidence="1 2">
    <name type="scientific">Chryseolinea lacunae</name>
    <dbReference type="NCBI Taxonomy" id="2801331"/>
    <lineage>
        <taxon>Bacteria</taxon>
        <taxon>Pseudomonadati</taxon>
        <taxon>Bacteroidota</taxon>
        <taxon>Cytophagia</taxon>
        <taxon>Cytophagales</taxon>
        <taxon>Fulvivirgaceae</taxon>
        <taxon>Chryseolinea</taxon>
    </lineage>
</organism>
<evidence type="ECO:0000313" key="2">
    <source>
        <dbReference type="Proteomes" id="UP000613030"/>
    </source>
</evidence>
<protein>
    <submittedName>
        <fullName evidence="1">Uncharacterized protein</fullName>
    </submittedName>
</protein>
<reference evidence="1 2" key="1">
    <citation type="submission" date="2021-01" db="EMBL/GenBank/DDBJ databases">
        <title>Chryseolinea sp. Jin1 Genome sequencing and assembly.</title>
        <authorList>
            <person name="Kim I."/>
        </authorList>
    </citation>
    <scope>NUCLEOTIDE SEQUENCE [LARGE SCALE GENOMIC DNA]</scope>
    <source>
        <strain evidence="1 2">Jin1</strain>
    </source>
</reference>
<name>A0ABS1KUR4_9BACT</name>
<sequence length="94" mass="10519">MKDRIKVAGVITYDGHSRPCSGTINILNMSDKQMYASWQMAHEGGDAIAGVARNYFVGDKTHTEDELFAKVIADIVNYRILRKRVFSAVTILDL</sequence>
<keyword evidence="2" id="KW-1185">Reference proteome</keyword>